<proteinExistence type="predicted"/>
<evidence type="ECO:0000256" key="1">
    <source>
        <dbReference type="SAM" id="SignalP"/>
    </source>
</evidence>
<evidence type="ECO:0000313" key="2">
    <source>
        <dbReference type="EMBL" id="TWA72717.1"/>
    </source>
</evidence>
<comment type="caution">
    <text evidence="2">The sequence shown here is derived from an EMBL/GenBank/DDBJ whole genome shotgun (WGS) entry which is preliminary data.</text>
</comment>
<feature type="signal peptide" evidence="1">
    <location>
        <begin position="1"/>
        <end position="31"/>
    </location>
</feature>
<dbReference type="AlphaFoldDB" id="A0A560BJC3"/>
<accession>A0A560BJC3</accession>
<protein>
    <submittedName>
        <fullName evidence="2">Uncharacterized protein</fullName>
    </submittedName>
</protein>
<dbReference type="Proteomes" id="UP000316083">
    <property type="component" value="Unassembled WGS sequence"/>
</dbReference>
<dbReference type="EMBL" id="VITF01000002">
    <property type="protein sequence ID" value="TWA72717.1"/>
    <property type="molecule type" value="Genomic_DNA"/>
</dbReference>
<reference evidence="2 3" key="1">
    <citation type="submission" date="2019-06" db="EMBL/GenBank/DDBJ databases">
        <title>Genomic Encyclopedia of Type Strains, Phase IV (KMG-V): Genome sequencing to study the core and pangenomes of soil and plant-associated prokaryotes.</title>
        <authorList>
            <person name="Whitman W."/>
        </authorList>
    </citation>
    <scope>NUCLEOTIDE SEQUENCE [LARGE SCALE GENOMIC DNA]</scope>
    <source>
        <strain evidence="2 3">BR 11796</strain>
    </source>
</reference>
<feature type="chain" id="PRO_5021738179" evidence="1">
    <location>
        <begin position="32"/>
        <end position="130"/>
    </location>
</feature>
<keyword evidence="1" id="KW-0732">Signal</keyword>
<gene>
    <name evidence="2" type="ORF">FBZ82_102317</name>
</gene>
<sequence length="130" mass="12565">MAGAFRASLRCVAVGLLVLAMLILPFAASTASVPAGALSGPCGCGAGTAGAEPATPDGTMERTCCPGPDGASAPGGGCMTLNCHAMPVSLPMGVPLLPVDPTPASLAMPTPGLPDGIAVDPALKPPRFSI</sequence>
<name>A0A560BJC3_AZOBR</name>
<organism evidence="2 3">
    <name type="scientific">Azospirillum brasilense</name>
    <dbReference type="NCBI Taxonomy" id="192"/>
    <lineage>
        <taxon>Bacteria</taxon>
        <taxon>Pseudomonadati</taxon>
        <taxon>Pseudomonadota</taxon>
        <taxon>Alphaproteobacteria</taxon>
        <taxon>Rhodospirillales</taxon>
        <taxon>Azospirillaceae</taxon>
        <taxon>Azospirillum</taxon>
    </lineage>
</organism>
<evidence type="ECO:0000313" key="3">
    <source>
        <dbReference type="Proteomes" id="UP000316083"/>
    </source>
</evidence>